<dbReference type="InterPro" id="IPR027417">
    <property type="entry name" value="P-loop_NTPase"/>
</dbReference>
<dbReference type="AlphaFoldDB" id="A0A1L9B2Z2"/>
<dbReference type="STRING" id="83449.BON30_33340"/>
<evidence type="ECO:0000256" key="1">
    <source>
        <dbReference type="SAM" id="MobiDB-lite"/>
    </source>
</evidence>
<sequence>MSTSINPADTLANAADVETALAHVAKLPLVKVVPLERYLARRHDGRGFAPEFLTQKAAEDYLILRGLLAPRDTWPRGVSPLAASPNVPGLCAGVMAIECKPNEPDLLMRRDGTLAVNTWEAPSLVPVPGEWPAVRRVLLWLAEDEAGLDWLLNWIAFKVQRPGFRPGTAILLQGPPGSGKNVLYRVLAHLLGPSNCVQIGESDLAKPYNLHFATKLLIFANELLDNHRRGSSLGDGLKATITDSEVFLESKGVARTPAANRAALLAATNRTKPIEIEEADRRWTVFHNKAKPAEHAHPNLGMTHREFLESLHSPGEDDSFTPEFMRQIAAFAHAMGTREVDLQRVRRPHANTSREELQQLSEPVTEQFLRELNESPDADGQLRDWAFSSRQASVMNRAPGPLVGKSKAFTNDALYAAVCGFCCVVGQKHPPQKRTFLAALKAAGWIEQRDNKARGWLPPWHQSGDDPTPQAAKVVPLSGARSVPGASASAAYSSVEPMPSRATPDSGHGDTR</sequence>
<dbReference type="SUPFAM" id="SSF52540">
    <property type="entry name" value="P-loop containing nucleoside triphosphate hydrolases"/>
    <property type="match status" value="1"/>
</dbReference>
<name>A0A1L9B2Z2_9BACT</name>
<dbReference type="Proteomes" id="UP000182229">
    <property type="component" value="Unassembled WGS sequence"/>
</dbReference>
<dbReference type="Pfam" id="PF19263">
    <property type="entry name" value="DUF5906"/>
    <property type="match status" value="1"/>
</dbReference>
<dbReference type="RefSeq" id="WP_071902525.1">
    <property type="nucleotide sequence ID" value="NZ_MPIN01000010.1"/>
</dbReference>
<protein>
    <recommendedName>
        <fullName evidence="2">NrS-1 polymerase-like helicase domain-containing protein</fullName>
    </recommendedName>
</protein>
<evidence type="ECO:0000259" key="2">
    <source>
        <dbReference type="Pfam" id="PF19263"/>
    </source>
</evidence>
<evidence type="ECO:0000313" key="3">
    <source>
        <dbReference type="EMBL" id="OJH36638.1"/>
    </source>
</evidence>
<feature type="domain" description="NrS-1 polymerase-like helicase" evidence="2">
    <location>
        <begin position="172"/>
        <end position="282"/>
    </location>
</feature>
<comment type="caution">
    <text evidence="3">The sequence shown here is derived from an EMBL/GenBank/DDBJ whole genome shotgun (WGS) entry which is preliminary data.</text>
</comment>
<reference evidence="4" key="1">
    <citation type="submission" date="2016-11" db="EMBL/GenBank/DDBJ databases">
        <authorList>
            <person name="Shukria A."/>
            <person name="Stevens D.C."/>
        </authorList>
    </citation>
    <scope>NUCLEOTIDE SEQUENCE [LARGE SCALE GENOMIC DNA]</scope>
    <source>
        <strain evidence="4">Cbfe23</strain>
    </source>
</reference>
<organism evidence="3 4">
    <name type="scientific">Cystobacter ferrugineus</name>
    <dbReference type="NCBI Taxonomy" id="83449"/>
    <lineage>
        <taxon>Bacteria</taxon>
        <taxon>Pseudomonadati</taxon>
        <taxon>Myxococcota</taxon>
        <taxon>Myxococcia</taxon>
        <taxon>Myxococcales</taxon>
        <taxon>Cystobacterineae</taxon>
        <taxon>Archangiaceae</taxon>
        <taxon>Cystobacter</taxon>
    </lineage>
</organism>
<feature type="region of interest" description="Disordered" evidence="1">
    <location>
        <begin position="454"/>
        <end position="512"/>
    </location>
</feature>
<keyword evidence="4" id="KW-1185">Reference proteome</keyword>
<dbReference type="InterPro" id="IPR045455">
    <property type="entry name" value="NrS-1_pol-like_helicase"/>
</dbReference>
<dbReference type="Gene3D" id="3.40.50.300">
    <property type="entry name" value="P-loop containing nucleotide triphosphate hydrolases"/>
    <property type="match status" value="1"/>
</dbReference>
<proteinExistence type="predicted"/>
<reference evidence="3 4" key="2">
    <citation type="submission" date="2016-12" db="EMBL/GenBank/DDBJ databases">
        <title>Draft Genome Sequence of Cystobacter ferrugineus Strain Cbfe23.</title>
        <authorList>
            <person name="Akbar S."/>
            <person name="Dowd S.E."/>
            <person name="Stevens D.C."/>
        </authorList>
    </citation>
    <scope>NUCLEOTIDE SEQUENCE [LARGE SCALE GENOMIC DNA]</scope>
    <source>
        <strain evidence="3 4">Cbfe23</strain>
    </source>
</reference>
<dbReference type="OrthoDB" id="110640at2"/>
<gene>
    <name evidence="3" type="ORF">BON30_33340</name>
</gene>
<dbReference type="EMBL" id="MPIN01000010">
    <property type="protein sequence ID" value="OJH36638.1"/>
    <property type="molecule type" value="Genomic_DNA"/>
</dbReference>
<accession>A0A1L9B2Z2</accession>
<evidence type="ECO:0000313" key="4">
    <source>
        <dbReference type="Proteomes" id="UP000182229"/>
    </source>
</evidence>